<evidence type="ECO:0000313" key="3">
    <source>
        <dbReference type="Proteomes" id="UP000184082"/>
    </source>
</evidence>
<name>A0A1M6LM50_9FIRM</name>
<dbReference type="AlphaFoldDB" id="A0A1M6LM50"/>
<keyword evidence="3" id="KW-1185">Reference proteome</keyword>
<keyword evidence="1" id="KW-0812">Transmembrane</keyword>
<gene>
    <name evidence="2" type="ORF">SAMN02745883_00265</name>
</gene>
<accession>A0A1M6LM50</accession>
<dbReference type="EMBL" id="FRAJ01000003">
    <property type="protein sequence ID" value="SHJ72277.1"/>
    <property type="molecule type" value="Genomic_DNA"/>
</dbReference>
<feature type="transmembrane region" description="Helical" evidence="1">
    <location>
        <begin position="36"/>
        <end position="54"/>
    </location>
</feature>
<keyword evidence="1" id="KW-1133">Transmembrane helix</keyword>
<evidence type="ECO:0000313" key="2">
    <source>
        <dbReference type="EMBL" id="SHJ72277.1"/>
    </source>
</evidence>
<evidence type="ECO:0000256" key="1">
    <source>
        <dbReference type="SAM" id="Phobius"/>
    </source>
</evidence>
<dbReference type="RefSeq" id="WP_072965575.1">
    <property type="nucleotide sequence ID" value="NZ_FRAJ01000003.1"/>
</dbReference>
<dbReference type="InterPro" id="IPR014245">
    <property type="entry name" value="Spore_III_AF"/>
</dbReference>
<organism evidence="2 3">
    <name type="scientific">Caminicella sporogenes DSM 14501</name>
    <dbReference type="NCBI Taxonomy" id="1121266"/>
    <lineage>
        <taxon>Bacteria</taxon>
        <taxon>Bacillati</taxon>
        <taxon>Bacillota</taxon>
        <taxon>Clostridia</taxon>
        <taxon>Peptostreptococcales</taxon>
        <taxon>Caminicellaceae</taxon>
        <taxon>Caminicella</taxon>
    </lineage>
</organism>
<protein>
    <submittedName>
        <fullName evidence="2">Stage III sporulation protein AF</fullName>
    </submittedName>
</protein>
<proteinExistence type="predicted"/>
<dbReference type="Pfam" id="PF09581">
    <property type="entry name" value="Spore_III_AF"/>
    <property type="match status" value="1"/>
</dbReference>
<keyword evidence="1" id="KW-0472">Membrane</keyword>
<reference evidence="2 3" key="1">
    <citation type="submission" date="2016-11" db="EMBL/GenBank/DDBJ databases">
        <authorList>
            <person name="Jaros S."/>
            <person name="Januszkiewicz K."/>
            <person name="Wedrychowicz H."/>
        </authorList>
    </citation>
    <scope>NUCLEOTIDE SEQUENCE [LARGE SCALE GENOMIC DNA]</scope>
    <source>
        <strain evidence="2 3">DSM 14501</strain>
    </source>
</reference>
<feature type="transmembrane region" description="Helical" evidence="1">
    <location>
        <begin position="7"/>
        <end position="24"/>
    </location>
</feature>
<dbReference type="STRING" id="1121266.SAMN02745883_00265"/>
<sequence length="197" mass="23189">MGFIYKWIRNIVSVMIFVSFIEILMPEGKMKKYLNLILGFLVMIVIINPIINLLNSKDVLEKEYFKISALLSEEECKMTVKNIESLQREQLINIYKSKLKDDIKTRIERKYSVKVLNVDMDLEEDREKFGKIRKLYILLSNDKKNMSDKETVSIIKINVNGEEENNNLNSKNDSLKKEIRCDITDIYNIDNLDIIIN</sequence>
<dbReference type="NCBIfam" id="TIGR02896">
    <property type="entry name" value="spore_III_AF"/>
    <property type="match status" value="1"/>
</dbReference>
<dbReference type="Proteomes" id="UP000184082">
    <property type="component" value="Unassembled WGS sequence"/>
</dbReference>